<evidence type="ECO:0000313" key="2">
    <source>
        <dbReference type="EMBL" id="PON97896.1"/>
    </source>
</evidence>
<dbReference type="Proteomes" id="UP000237000">
    <property type="component" value="Unassembled WGS sequence"/>
</dbReference>
<organism evidence="2 3">
    <name type="scientific">Trema orientale</name>
    <name type="common">Charcoal tree</name>
    <name type="synonym">Celtis orientalis</name>
    <dbReference type="NCBI Taxonomy" id="63057"/>
    <lineage>
        <taxon>Eukaryota</taxon>
        <taxon>Viridiplantae</taxon>
        <taxon>Streptophyta</taxon>
        <taxon>Embryophyta</taxon>
        <taxon>Tracheophyta</taxon>
        <taxon>Spermatophyta</taxon>
        <taxon>Magnoliopsida</taxon>
        <taxon>eudicotyledons</taxon>
        <taxon>Gunneridae</taxon>
        <taxon>Pentapetalae</taxon>
        <taxon>rosids</taxon>
        <taxon>fabids</taxon>
        <taxon>Rosales</taxon>
        <taxon>Cannabaceae</taxon>
        <taxon>Trema</taxon>
    </lineage>
</organism>
<evidence type="ECO:0000313" key="3">
    <source>
        <dbReference type="Proteomes" id="UP000237000"/>
    </source>
</evidence>
<feature type="region of interest" description="Disordered" evidence="1">
    <location>
        <begin position="1"/>
        <end position="44"/>
    </location>
</feature>
<dbReference type="InParanoid" id="A0A2P5FJG4"/>
<reference evidence="3" key="1">
    <citation type="submission" date="2016-06" db="EMBL/GenBank/DDBJ databases">
        <title>Parallel loss of symbiosis genes in relatives of nitrogen-fixing non-legume Parasponia.</title>
        <authorList>
            <person name="Van Velzen R."/>
            <person name="Holmer R."/>
            <person name="Bu F."/>
            <person name="Rutten L."/>
            <person name="Van Zeijl A."/>
            <person name="Liu W."/>
            <person name="Santuari L."/>
            <person name="Cao Q."/>
            <person name="Sharma T."/>
            <person name="Shen D."/>
            <person name="Roswanjaya Y."/>
            <person name="Wardhani T."/>
            <person name="Kalhor M.S."/>
            <person name="Jansen J."/>
            <person name="Van den Hoogen J."/>
            <person name="Gungor B."/>
            <person name="Hartog M."/>
            <person name="Hontelez J."/>
            <person name="Verver J."/>
            <person name="Yang W.-C."/>
            <person name="Schijlen E."/>
            <person name="Repin R."/>
            <person name="Schilthuizen M."/>
            <person name="Schranz E."/>
            <person name="Heidstra R."/>
            <person name="Miyata K."/>
            <person name="Fedorova E."/>
            <person name="Kohlen W."/>
            <person name="Bisseling T."/>
            <person name="Smit S."/>
            <person name="Geurts R."/>
        </authorList>
    </citation>
    <scope>NUCLEOTIDE SEQUENCE [LARGE SCALE GENOMIC DNA]</scope>
    <source>
        <strain evidence="3">cv. RG33-2</strain>
    </source>
</reference>
<feature type="non-terminal residue" evidence="2">
    <location>
        <position position="1"/>
    </location>
</feature>
<dbReference type="AlphaFoldDB" id="A0A2P5FJG4"/>
<protein>
    <submittedName>
        <fullName evidence="2">Uncharacterized protein</fullName>
    </submittedName>
</protein>
<evidence type="ECO:0000256" key="1">
    <source>
        <dbReference type="SAM" id="MobiDB-lite"/>
    </source>
</evidence>
<dbReference type="EMBL" id="JXTC01000028">
    <property type="protein sequence ID" value="PON97896.1"/>
    <property type="molecule type" value="Genomic_DNA"/>
</dbReference>
<keyword evidence="3" id="KW-1185">Reference proteome</keyword>
<name>A0A2P5FJG4_TREOI</name>
<accession>A0A2P5FJG4</accession>
<gene>
    <name evidence="2" type="ORF">TorRG33x02_062110</name>
</gene>
<dbReference type="OrthoDB" id="10406430at2759"/>
<feature type="compositionally biased region" description="Polar residues" evidence="1">
    <location>
        <begin position="1"/>
        <end position="21"/>
    </location>
</feature>
<proteinExistence type="predicted"/>
<comment type="caution">
    <text evidence="2">The sequence shown here is derived from an EMBL/GenBank/DDBJ whole genome shotgun (WGS) entry which is preliminary data.</text>
</comment>
<sequence>ANKGQGATNVVETPQHSSESNPPIKVIEPSLSSSNHHKSYKKDTIRWRTKKKRYGDHHFEPRLKGMLASSCLKLFLGKLKSR</sequence>